<dbReference type="AlphaFoldDB" id="A0A3L6RTB5"/>
<dbReference type="Pfam" id="PF07762">
    <property type="entry name" value="DUF1618"/>
    <property type="match status" value="1"/>
</dbReference>
<dbReference type="PANTHER" id="PTHR33074">
    <property type="entry name" value="EXPRESSED PROTEIN-RELATED"/>
    <property type="match status" value="1"/>
</dbReference>
<dbReference type="PROSITE" id="PS51257">
    <property type="entry name" value="PROKAR_LIPOPROTEIN"/>
    <property type="match status" value="1"/>
</dbReference>
<name>A0A3L6RTB5_PANMI</name>
<evidence type="ECO:0000313" key="3">
    <source>
        <dbReference type="EMBL" id="RLN08544.1"/>
    </source>
</evidence>
<dbReference type="EMBL" id="PQIB02000007">
    <property type="protein sequence ID" value="RLN08544.1"/>
    <property type="molecule type" value="Genomic_DNA"/>
</dbReference>
<protein>
    <recommendedName>
        <fullName evidence="2">DUF1618 domain-containing protein</fullName>
    </recommendedName>
</protein>
<feature type="domain" description="DUF1618" evidence="2">
    <location>
        <begin position="96"/>
        <end position="224"/>
    </location>
</feature>
<accession>A0A3L6RTB5</accession>
<feature type="compositionally biased region" description="Polar residues" evidence="1">
    <location>
        <begin position="302"/>
        <end position="311"/>
    </location>
</feature>
<reference evidence="4" key="1">
    <citation type="journal article" date="2019" name="Nat. Commun.">
        <title>The genome of broomcorn millet.</title>
        <authorList>
            <person name="Zou C."/>
            <person name="Miki D."/>
            <person name="Li D."/>
            <person name="Tang Q."/>
            <person name="Xiao L."/>
            <person name="Rajput S."/>
            <person name="Deng P."/>
            <person name="Jia W."/>
            <person name="Huang R."/>
            <person name="Zhang M."/>
            <person name="Sun Y."/>
            <person name="Hu J."/>
            <person name="Fu X."/>
            <person name="Schnable P.S."/>
            <person name="Li F."/>
            <person name="Zhang H."/>
            <person name="Feng B."/>
            <person name="Zhu X."/>
            <person name="Liu R."/>
            <person name="Schnable J.C."/>
            <person name="Zhu J.-K."/>
            <person name="Zhang H."/>
        </authorList>
    </citation>
    <scope>NUCLEOTIDE SEQUENCE [LARGE SCALE GENOMIC DNA]</scope>
</reference>
<dbReference type="Proteomes" id="UP000275267">
    <property type="component" value="Unassembled WGS sequence"/>
</dbReference>
<sequence>MRRRSPSAATTVGGPESSAPSSVHTGIACRGKDFVVAGFHTSVIGDDETGMLSRFSSSTERWDVLDLPIPFDPKKGLYKFVWGTDDKFALDGLMFWVDYHRGMIYCDVFADSPVLQFIQLPGIDIWDEDHDYTRGRQLPRAYRTVSVSRGELKFVDIDDGLFGTKKTSGFKITTWSLKWADLKWVKDTVLQVDDLWSLPNFRYSPLPRWVPEYPVVSKQDSNIIHFILRGPRSDAKAWIITLDMRNEVLKSYRLSLSYPLLPKLKQSNSNCTTAGSGRSDGGLEAGGSRVAEEMGRRRHGSSRTQSRTASGRPTRRAAWVAADQDRIRPLGQRRSWARPTR</sequence>
<evidence type="ECO:0000259" key="2">
    <source>
        <dbReference type="Pfam" id="PF07762"/>
    </source>
</evidence>
<organism evidence="3 4">
    <name type="scientific">Panicum miliaceum</name>
    <name type="common">Proso millet</name>
    <name type="synonym">Broomcorn millet</name>
    <dbReference type="NCBI Taxonomy" id="4540"/>
    <lineage>
        <taxon>Eukaryota</taxon>
        <taxon>Viridiplantae</taxon>
        <taxon>Streptophyta</taxon>
        <taxon>Embryophyta</taxon>
        <taxon>Tracheophyta</taxon>
        <taxon>Spermatophyta</taxon>
        <taxon>Magnoliopsida</taxon>
        <taxon>Liliopsida</taxon>
        <taxon>Poales</taxon>
        <taxon>Poaceae</taxon>
        <taxon>PACMAD clade</taxon>
        <taxon>Panicoideae</taxon>
        <taxon>Panicodae</taxon>
        <taxon>Paniceae</taxon>
        <taxon>Panicinae</taxon>
        <taxon>Panicum</taxon>
        <taxon>Panicum sect. Panicum</taxon>
    </lineage>
</organism>
<comment type="caution">
    <text evidence="3">The sequence shown here is derived from an EMBL/GenBank/DDBJ whole genome shotgun (WGS) entry which is preliminary data.</text>
</comment>
<proteinExistence type="predicted"/>
<feature type="region of interest" description="Disordered" evidence="1">
    <location>
        <begin position="1"/>
        <end position="24"/>
    </location>
</feature>
<dbReference type="PANTHER" id="PTHR33074:SF99">
    <property type="entry name" value="DUF1618 DOMAIN-CONTAINING PROTEIN"/>
    <property type="match status" value="1"/>
</dbReference>
<keyword evidence="4" id="KW-1185">Reference proteome</keyword>
<dbReference type="OrthoDB" id="594290at2759"/>
<feature type="region of interest" description="Disordered" evidence="1">
    <location>
        <begin position="267"/>
        <end position="341"/>
    </location>
</feature>
<evidence type="ECO:0000313" key="4">
    <source>
        <dbReference type="Proteomes" id="UP000275267"/>
    </source>
</evidence>
<evidence type="ECO:0000256" key="1">
    <source>
        <dbReference type="SAM" id="MobiDB-lite"/>
    </source>
</evidence>
<dbReference type="InterPro" id="IPR011676">
    <property type="entry name" value="DUF1618"/>
</dbReference>
<gene>
    <name evidence="3" type="ORF">C2845_PM11G02110</name>
</gene>
<feature type="compositionally biased region" description="Polar residues" evidence="1">
    <location>
        <begin position="267"/>
        <end position="276"/>
    </location>
</feature>